<gene>
    <name evidence="4" type="ORF">B0T14DRAFT_566039</name>
</gene>
<dbReference type="EMBL" id="JAULSU010000004">
    <property type="protein sequence ID" value="KAK0619149.1"/>
    <property type="molecule type" value="Genomic_DNA"/>
</dbReference>
<dbReference type="InterPro" id="IPR008794">
    <property type="entry name" value="Pro_racemase_fam"/>
</dbReference>
<proteinExistence type="inferred from homology"/>
<dbReference type="EC" id="4.2.1.77" evidence="3"/>
<dbReference type="PANTHER" id="PTHR33442:SF1">
    <property type="entry name" value="TRANS-3-HYDROXY-L-PROLINE DEHYDRATASE"/>
    <property type="match status" value="1"/>
</dbReference>
<comment type="caution">
    <text evidence="4">The sequence shown here is derived from an EMBL/GenBank/DDBJ whole genome shotgun (WGS) entry which is preliminary data.</text>
</comment>
<organism evidence="4 5">
    <name type="scientific">Immersiella caudata</name>
    <dbReference type="NCBI Taxonomy" id="314043"/>
    <lineage>
        <taxon>Eukaryota</taxon>
        <taxon>Fungi</taxon>
        <taxon>Dikarya</taxon>
        <taxon>Ascomycota</taxon>
        <taxon>Pezizomycotina</taxon>
        <taxon>Sordariomycetes</taxon>
        <taxon>Sordariomycetidae</taxon>
        <taxon>Sordariales</taxon>
        <taxon>Lasiosphaeriaceae</taxon>
        <taxon>Immersiella</taxon>
    </lineage>
</organism>
<evidence type="ECO:0000256" key="1">
    <source>
        <dbReference type="ARBA" id="ARBA00001148"/>
    </source>
</evidence>
<name>A0AA39WPE5_9PEZI</name>
<dbReference type="AlphaFoldDB" id="A0AA39WPE5"/>
<keyword evidence="5" id="KW-1185">Reference proteome</keyword>
<comment type="catalytic activity">
    <reaction evidence="1">
        <text>trans-3-hydroxy-L-proline = 1-pyrroline-2-carboxylate + H2O</text>
        <dbReference type="Rhea" id="RHEA:10320"/>
        <dbReference type="ChEBI" id="CHEBI:15377"/>
        <dbReference type="ChEBI" id="CHEBI:39785"/>
        <dbReference type="ChEBI" id="CHEBI:57938"/>
        <dbReference type="EC" id="4.2.1.77"/>
    </reaction>
</comment>
<dbReference type="PANTHER" id="PTHR33442">
    <property type="entry name" value="TRANS-3-HYDROXY-L-PROLINE DEHYDRATASE"/>
    <property type="match status" value="1"/>
</dbReference>
<evidence type="ECO:0000313" key="5">
    <source>
        <dbReference type="Proteomes" id="UP001175000"/>
    </source>
</evidence>
<evidence type="ECO:0000313" key="4">
    <source>
        <dbReference type="EMBL" id="KAK0619149.1"/>
    </source>
</evidence>
<evidence type="ECO:0000256" key="2">
    <source>
        <dbReference type="ARBA" id="ARBA00007529"/>
    </source>
</evidence>
<sequence>MCGHATIALGLFLVDSDNEAYPSLLHNDSLRLDERTMTVTIRLHCPCGIVRVTVPVVTALPDLRCRSCPNRPVSFISVDSYATGIDVEATIPEGKRWPELGNRGRLTVDFAYSGAFYYIADATELGFDGIKSPDLSALSRASAMLKDALTADSKYAPFFKHATDATLGTLYGIIVRDSYQSALEEGVDGAELGIRFFANQQVDQSPCGSGSAARRALAHAKHKWPMGSKCTYHSIISDASGGLGGFTASVVEESPDQRNVAGRVGESVRILVEGRAFYTGFSSFVMEPADRISGAGFLI</sequence>
<dbReference type="GO" id="GO:0050346">
    <property type="term" value="F:trans-L-3-hydroxyproline dehydratase activity"/>
    <property type="evidence" value="ECO:0007669"/>
    <property type="project" value="UniProtKB-EC"/>
</dbReference>
<accession>A0AA39WPE5</accession>
<dbReference type="Gene3D" id="3.10.310.10">
    <property type="entry name" value="Diaminopimelate Epimerase, Chain A, domain 1"/>
    <property type="match status" value="2"/>
</dbReference>
<dbReference type="Proteomes" id="UP001175000">
    <property type="component" value="Unassembled WGS sequence"/>
</dbReference>
<protein>
    <recommendedName>
        <fullName evidence="3">trans-L-3-hydroxyproline dehydratase</fullName>
        <ecNumber evidence="3">4.2.1.77</ecNumber>
    </recommendedName>
</protein>
<evidence type="ECO:0000256" key="3">
    <source>
        <dbReference type="ARBA" id="ARBA00013105"/>
    </source>
</evidence>
<dbReference type="SUPFAM" id="SSF54506">
    <property type="entry name" value="Diaminopimelate epimerase-like"/>
    <property type="match status" value="1"/>
</dbReference>
<dbReference type="Pfam" id="PF05544">
    <property type="entry name" value="Pro_racemase"/>
    <property type="match status" value="1"/>
</dbReference>
<reference evidence="4" key="1">
    <citation type="submission" date="2023-06" db="EMBL/GenBank/DDBJ databases">
        <title>Genome-scale phylogeny and comparative genomics of the fungal order Sordariales.</title>
        <authorList>
            <consortium name="Lawrence Berkeley National Laboratory"/>
            <person name="Hensen N."/>
            <person name="Bonometti L."/>
            <person name="Westerberg I."/>
            <person name="Brannstrom I.O."/>
            <person name="Guillou S."/>
            <person name="Cros-Aarteil S."/>
            <person name="Calhoun S."/>
            <person name="Haridas S."/>
            <person name="Kuo A."/>
            <person name="Mondo S."/>
            <person name="Pangilinan J."/>
            <person name="Riley R."/>
            <person name="Labutti K."/>
            <person name="Andreopoulos B."/>
            <person name="Lipzen A."/>
            <person name="Chen C."/>
            <person name="Yanf M."/>
            <person name="Daum C."/>
            <person name="Ng V."/>
            <person name="Clum A."/>
            <person name="Steindorff A."/>
            <person name="Ohm R."/>
            <person name="Martin F."/>
            <person name="Silar P."/>
            <person name="Natvig D."/>
            <person name="Lalanne C."/>
            <person name="Gautier V."/>
            <person name="Ament-Velasquez S.L."/>
            <person name="Kruys A."/>
            <person name="Hutchinson M.I."/>
            <person name="Powell A.J."/>
            <person name="Barry K."/>
            <person name="Miller A.N."/>
            <person name="Grigoriev I.V."/>
            <person name="Debuchy R."/>
            <person name="Gladieux P."/>
            <person name="Thoren M.H."/>
            <person name="Johannesson H."/>
        </authorList>
    </citation>
    <scope>NUCLEOTIDE SEQUENCE</scope>
    <source>
        <strain evidence="4">CBS 606.72</strain>
    </source>
</reference>
<comment type="similarity">
    <text evidence="2">Belongs to the proline racemase family.</text>
</comment>